<dbReference type="GO" id="GO:1990281">
    <property type="term" value="C:efflux pump complex"/>
    <property type="evidence" value="ECO:0007669"/>
    <property type="project" value="TreeGrafter"/>
</dbReference>
<accession>A0A1F7WS99</accession>
<dbReference type="InterPro" id="IPR006143">
    <property type="entry name" value="RND_pump_MFP"/>
</dbReference>
<feature type="domain" description="Multidrug resistance protein MdtA-like barrel-sandwich hybrid" evidence="3">
    <location>
        <begin position="54"/>
        <end position="195"/>
    </location>
</feature>
<dbReference type="Pfam" id="PF25954">
    <property type="entry name" value="Beta-barrel_RND_2"/>
    <property type="match status" value="1"/>
</dbReference>
<reference evidence="5 6" key="1">
    <citation type="journal article" date="2016" name="Nat. Commun.">
        <title>Thousands of microbial genomes shed light on interconnected biogeochemical processes in an aquifer system.</title>
        <authorList>
            <person name="Anantharaman K."/>
            <person name="Brown C.T."/>
            <person name="Hug L.A."/>
            <person name="Sharon I."/>
            <person name="Castelle C.J."/>
            <person name="Probst A.J."/>
            <person name="Thomas B.C."/>
            <person name="Singh A."/>
            <person name="Wilkins M.J."/>
            <person name="Karaoz U."/>
            <person name="Brodie E.L."/>
            <person name="Williams K.H."/>
            <person name="Hubbard S.S."/>
            <person name="Banfield J.F."/>
        </authorList>
    </citation>
    <scope>NUCLEOTIDE SEQUENCE [LARGE SCALE GENOMIC DNA]</scope>
</reference>
<evidence type="ECO:0000313" key="5">
    <source>
        <dbReference type="EMBL" id="OGM05641.1"/>
    </source>
</evidence>
<evidence type="ECO:0000259" key="3">
    <source>
        <dbReference type="Pfam" id="PF25917"/>
    </source>
</evidence>
<dbReference type="InterPro" id="IPR058625">
    <property type="entry name" value="MdtA-like_BSH"/>
</dbReference>
<dbReference type="Proteomes" id="UP000178735">
    <property type="component" value="Unassembled WGS sequence"/>
</dbReference>
<dbReference type="Gene3D" id="1.10.287.470">
    <property type="entry name" value="Helix hairpin bin"/>
    <property type="match status" value="1"/>
</dbReference>
<comment type="similarity">
    <text evidence="1">Belongs to the membrane fusion protein (MFP) (TC 8.A.1) family.</text>
</comment>
<comment type="caution">
    <text evidence="5">The sequence shown here is derived from an EMBL/GenBank/DDBJ whole genome shotgun (WGS) entry which is preliminary data.</text>
</comment>
<evidence type="ECO:0000256" key="1">
    <source>
        <dbReference type="ARBA" id="ARBA00009477"/>
    </source>
</evidence>
<dbReference type="FunFam" id="2.40.30.170:FF:000010">
    <property type="entry name" value="Efflux RND transporter periplasmic adaptor subunit"/>
    <property type="match status" value="1"/>
</dbReference>
<dbReference type="Gene3D" id="2.40.50.100">
    <property type="match status" value="1"/>
</dbReference>
<dbReference type="SUPFAM" id="SSF111369">
    <property type="entry name" value="HlyD-like secretion proteins"/>
    <property type="match status" value="1"/>
</dbReference>
<dbReference type="InterPro" id="IPR058792">
    <property type="entry name" value="Beta-barrel_RND_2"/>
</dbReference>
<feature type="domain" description="CusB-like beta-barrel" evidence="4">
    <location>
        <begin position="203"/>
        <end position="274"/>
    </location>
</feature>
<gene>
    <name evidence="5" type="ORF">A2008_06550</name>
</gene>
<dbReference type="GO" id="GO:0015562">
    <property type="term" value="F:efflux transmembrane transporter activity"/>
    <property type="evidence" value="ECO:0007669"/>
    <property type="project" value="TreeGrafter"/>
</dbReference>
<dbReference type="PANTHER" id="PTHR30469">
    <property type="entry name" value="MULTIDRUG RESISTANCE PROTEIN MDTA"/>
    <property type="match status" value="1"/>
</dbReference>
<feature type="coiled-coil region" evidence="2">
    <location>
        <begin position="95"/>
        <end position="122"/>
    </location>
</feature>
<dbReference type="Gene3D" id="2.40.30.170">
    <property type="match status" value="1"/>
</dbReference>
<organism evidence="5 6">
    <name type="scientific">Candidatus Wallbacteria bacterium GWC2_49_35</name>
    <dbReference type="NCBI Taxonomy" id="1817813"/>
    <lineage>
        <taxon>Bacteria</taxon>
        <taxon>Candidatus Walliibacteriota</taxon>
    </lineage>
</organism>
<sequence>MKFKGAINKMGWIKNIIFIIVLLTQIIPAQRAAASASSTAENEILVFGASAAYRTVSIAAKVAGNVEYMPFAEGDYIKSGEVVLRVEKTDYELQVALARTQVERAKIALDQANLEFSRLNELVKSNSASVQMKDNALYAKLSAQANLATAVASLKIAENMLNNAEICAPMNGFVSVKHREPGDYADKAKPVYDIVDLDIIKANLKVPELLISEIKKGDKINISVDVYPDETFSGEIYELSPVGDPLTHFFKVTALIKNTEHKLKAGMFLKALIKTDKK</sequence>
<name>A0A1F7WS99_9BACT</name>
<dbReference type="Pfam" id="PF25917">
    <property type="entry name" value="BSH_RND"/>
    <property type="match status" value="1"/>
</dbReference>
<evidence type="ECO:0000259" key="4">
    <source>
        <dbReference type="Pfam" id="PF25954"/>
    </source>
</evidence>
<dbReference type="AlphaFoldDB" id="A0A1F7WS99"/>
<keyword evidence="2" id="KW-0175">Coiled coil</keyword>
<evidence type="ECO:0000313" key="6">
    <source>
        <dbReference type="Proteomes" id="UP000178735"/>
    </source>
</evidence>
<protein>
    <submittedName>
        <fullName evidence="5">Uncharacterized protein</fullName>
    </submittedName>
</protein>
<dbReference type="NCBIfam" id="TIGR01730">
    <property type="entry name" value="RND_mfp"/>
    <property type="match status" value="1"/>
</dbReference>
<proteinExistence type="inferred from homology"/>
<evidence type="ECO:0000256" key="2">
    <source>
        <dbReference type="SAM" id="Coils"/>
    </source>
</evidence>
<dbReference type="STRING" id="1817813.A2008_06550"/>
<dbReference type="EMBL" id="MGFH01000106">
    <property type="protein sequence ID" value="OGM05641.1"/>
    <property type="molecule type" value="Genomic_DNA"/>
</dbReference>